<keyword evidence="3" id="KW-0539">Nucleus</keyword>
<dbReference type="KEGG" id="nnu:104609785"/>
<evidence type="ECO:0000256" key="1">
    <source>
        <dbReference type="ARBA" id="ARBA00023015"/>
    </source>
</evidence>
<dbReference type="GeneID" id="104609785"/>
<dbReference type="STRING" id="4432.A0A1U8BDQ3"/>
<dbReference type="Proteomes" id="UP000189703">
    <property type="component" value="Unplaced"/>
</dbReference>
<dbReference type="AlphaFoldDB" id="A0A1U8BDQ3"/>
<dbReference type="InterPro" id="IPR009057">
    <property type="entry name" value="Homeodomain-like_sf"/>
</dbReference>
<keyword evidence="1" id="KW-0805">Transcription regulation</keyword>
<evidence type="ECO:0000256" key="4">
    <source>
        <dbReference type="SAM" id="MobiDB-lite"/>
    </source>
</evidence>
<dbReference type="RefSeq" id="XP_010274476.1">
    <property type="nucleotide sequence ID" value="XM_010276174.2"/>
</dbReference>
<reference evidence="6" key="1">
    <citation type="submission" date="2025-08" db="UniProtKB">
        <authorList>
            <consortium name="RefSeq"/>
        </authorList>
    </citation>
    <scope>IDENTIFICATION</scope>
</reference>
<feature type="compositionally biased region" description="Basic and acidic residues" evidence="4">
    <location>
        <begin position="366"/>
        <end position="379"/>
    </location>
</feature>
<dbReference type="OrthoDB" id="551907at2759"/>
<protein>
    <submittedName>
        <fullName evidence="6">Uncharacterized protein LOC104609785</fullName>
    </submittedName>
</protein>
<dbReference type="FunFam" id="1.10.10.60:FF:000002">
    <property type="entry name" value="Myb family transcription factor"/>
    <property type="match status" value="1"/>
</dbReference>
<gene>
    <name evidence="6" type="primary">LOC104609785</name>
</gene>
<dbReference type="SUPFAM" id="SSF46689">
    <property type="entry name" value="Homeodomain-like"/>
    <property type="match status" value="1"/>
</dbReference>
<name>A0A1U8BDQ3_NELNU</name>
<dbReference type="InterPro" id="IPR006447">
    <property type="entry name" value="Myb_dom_plants"/>
</dbReference>
<dbReference type="Pfam" id="PF00249">
    <property type="entry name" value="Myb_DNA-binding"/>
    <property type="match status" value="1"/>
</dbReference>
<feature type="region of interest" description="Disordered" evidence="4">
    <location>
        <begin position="254"/>
        <end position="290"/>
    </location>
</feature>
<accession>A0A1U8BDQ3</accession>
<evidence type="ECO:0000313" key="5">
    <source>
        <dbReference type="Proteomes" id="UP000189703"/>
    </source>
</evidence>
<dbReference type="GO" id="GO:0003677">
    <property type="term" value="F:DNA binding"/>
    <property type="evidence" value="ECO:0007669"/>
    <property type="project" value="InterPro"/>
</dbReference>
<sequence length="462" mass="51583">MVERVEISDGENSNGSDAQAQNTSPLSSQKCSSFDLNAEAISEGDDSTTDVAIVATEDETGENSRNKDGTGEGGERTTTVRQYVRSKMPRLRWTPDLHLSFLHAVEKLGGQERATPKLVLQLMNVRGLSISHVKSHLQMYRSKKLDESGQVLSLSIRLMQGMIDQIPPLFYQRTSPYRHFRMENRSLLLARNAQDSNPHPQQSLFNPLSQQPYAFKANPLRHEEWAFNQHTSTSRLLDSRGDVFRGNGPIRRSQFLEETRWPPREMSSNPGKDRKLPANISWASSSSSQPLAKANQIRSTSICLDAASFTLQQPPGWNANTGASDKQFGSSVRDPIVISDTLEPEFEPPFRLELQRFPTIQPKRSIRGEKAEEIEDKASSKKRKITPNLQLSLSHSLANESDKGGESTKEINTMLSLSLLPSSSRKHVQPAQPSERHLDIIQTKTSWPLQTNCSKAALGLST</sequence>
<dbReference type="PANTHER" id="PTHR31314:SF174">
    <property type="entry name" value="OS02G0241200 PROTEIN"/>
    <property type="match status" value="1"/>
</dbReference>
<dbReference type="Gene3D" id="1.10.10.60">
    <property type="entry name" value="Homeodomain-like"/>
    <property type="match status" value="1"/>
</dbReference>
<keyword evidence="2" id="KW-0804">Transcription</keyword>
<dbReference type="InterPro" id="IPR017930">
    <property type="entry name" value="Myb_dom"/>
</dbReference>
<dbReference type="GO" id="GO:0003700">
    <property type="term" value="F:DNA-binding transcription factor activity"/>
    <property type="evidence" value="ECO:0007669"/>
    <property type="project" value="InterPro"/>
</dbReference>
<organism evidence="5 6">
    <name type="scientific">Nelumbo nucifera</name>
    <name type="common">Sacred lotus</name>
    <dbReference type="NCBI Taxonomy" id="4432"/>
    <lineage>
        <taxon>Eukaryota</taxon>
        <taxon>Viridiplantae</taxon>
        <taxon>Streptophyta</taxon>
        <taxon>Embryophyta</taxon>
        <taxon>Tracheophyta</taxon>
        <taxon>Spermatophyta</taxon>
        <taxon>Magnoliopsida</taxon>
        <taxon>Proteales</taxon>
        <taxon>Nelumbonaceae</taxon>
        <taxon>Nelumbo</taxon>
    </lineage>
</organism>
<evidence type="ECO:0000313" key="6">
    <source>
        <dbReference type="RefSeq" id="XP_010274476.1"/>
    </source>
</evidence>
<dbReference type="NCBIfam" id="TIGR01557">
    <property type="entry name" value="myb_SHAQKYF"/>
    <property type="match status" value="1"/>
</dbReference>
<feature type="region of interest" description="Disordered" evidence="4">
    <location>
        <begin position="364"/>
        <end position="388"/>
    </location>
</feature>
<feature type="region of interest" description="Disordered" evidence="4">
    <location>
        <begin position="1"/>
        <end position="79"/>
    </location>
</feature>
<proteinExistence type="predicted"/>
<dbReference type="PROSITE" id="PS51294">
    <property type="entry name" value="HTH_MYB"/>
    <property type="match status" value="1"/>
</dbReference>
<keyword evidence="5" id="KW-1185">Reference proteome</keyword>
<dbReference type="OMA" id="PREMSSN"/>
<dbReference type="PANTHER" id="PTHR31314">
    <property type="entry name" value="MYB FAMILY TRANSCRIPTION FACTOR PHL7-LIKE"/>
    <property type="match status" value="1"/>
</dbReference>
<evidence type="ECO:0000256" key="3">
    <source>
        <dbReference type="ARBA" id="ARBA00023242"/>
    </source>
</evidence>
<feature type="compositionally biased region" description="Basic and acidic residues" evidence="4">
    <location>
        <begin position="62"/>
        <end position="75"/>
    </location>
</feature>
<feature type="compositionally biased region" description="Polar residues" evidence="4">
    <location>
        <begin position="10"/>
        <end position="35"/>
    </location>
</feature>
<dbReference type="eggNOG" id="ENOG502RJE7">
    <property type="taxonomic scope" value="Eukaryota"/>
</dbReference>
<dbReference type="InterPro" id="IPR046955">
    <property type="entry name" value="PHR1-like"/>
</dbReference>
<dbReference type="InterPro" id="IPR001005">
    <property type="entry name" value="SANT/Myb"/>
</dbReference>
<evidence type="ECO:0000256" key="2">
    <source>
        <dbReference type="ARBA" id="ARBA00023163"/>
    </source>
</evidence>
<feature type="compositionally biased region" description="Basic and acidic residues" evidence="4">
    <location>
        <begin position="254"/>
        <end position="263"/>
    </location>
</feature>